<organism evidence="10 11">
    <name type="scientific">Marmoricola endophyticus</name>
    <dbReference type="NCBI Taxonomy" id="2040280"/>
    <lineage>
        <taxon>Bacteria</taxon>
        <taxon>Bacillati</taxon>
        <taxon>Actinomycetota</taxon>
        <taxon>Actinomycetes</taxon>
        <taxon>Propionibacteriales</taxon>
        <taxon>Nocardioidaceae</taxon>
        <taxon>Marmoricola</taxon>
    </lineage>
</organism>
<evidence type="ECO:0000256" key="3">
    <source>
        <dbReference type="ARBA" id="ARBA00022448"/>
    </source>
</evidence>
<comment type="subcellular location">
    <subcellularLocation>
        <location evidence="1">Cell membrane</location>
        <topology evidence="1">Multi-pass membrane protein</topology>
    </subcellularLocation>
</comment>
<evidence type="ECO:0000256" key="7">
    <source>
        <dbReference type="ARBA" id="ARBA00023136"/>
    </source>
</evidence>
<protein>
    <recommendedName>
        <fullName evidence="12">AI-2E family transporter</fullName>
    </recommendedName>
</protein>
<gene>
    <name evidence="10" type="ORF">GCM10011519_17300</name>
</gene>
<keyword evidence="3" id="KW-0813">Transport</keyword>
<feature type="transmembrane region" description="Helical" evidence="9">
    <location>
        <begin position="239"/>
        <end position="263"/>
    </location>
</feature>
<feature type="transmembrane region" description="Helical" evidence="9">
    <location>
        <begin position="85"/>
        <end position="107"/>
    </location>
</feature>
<sequence>MSDPSTSSGAERAVPTRERLIENGLTVASRWTLRLLVVAAGLVVLGLGIGRLWSIVLPVVLALIVTTILSPVARVLERYLRFPRALSAITTLLGALALLVLVFSLLAPSVVDQVGAVANQASDGLEKVEDWLASTPLDITQSQFEDLVDEVQKRLQDSAASIAAGLLVGVNAVTSGVITLVICLFLVFFFLKDGHTFLPWLERQAGPRAGAHLHEVGRRAWKVLAAFIRTQALVGLIDAVFIGAGLVIVGIPLALPLAVLTFFGGFVPIVGAFTVGALAVLVALVSNGLSAAIIILVLIIVVQQVEGNILSPILQGRTMNLHAGVVLLAVTLGSTLFGVVGAFLSVPFTAVGAVIYRYVDEQLVAAGGGPPAAEPSDEPSDEAPDEASSAPDDEARPPEG</sequence>
<evidence type="ECO:0000256" key="2">
    <source>
        <dbReference type="ARBA" id="ARBA00009773"/>
    </source>
</evidence>
<feature type="compositionally biased region" description="Acidic residues" evidence="8">
    <location>
        <begin position="375"/>
        <end position="385"/>
    </location>
</feature>
<evidence type="ECO:0000256" key="9">
    <source>
        <dbReference type="SAM" id="Phobius"/>
    </source>
</evidence>
<evidence type="ECO:0000313" key="11">
    <source>
        <dbReference type="Proteomes" id="UP000649179"/>
    </source>
</evidence>
<reference evidence="10" key="2">
    <citation type="submission" date="2020-09" db="EMBL/GenBank/DDBJ databases">
        <authorList>
            <person name="Sun Q."/>
            <person name="Zhou Y."/>
        </authorList>
    </citation>
    <scope>NUCLEOTIDE SEQUENCE</scope>
    <source>
        <strain evidence="10">CGMCC 1.16067</strain>
    </source>
</reference>
<evidence type="ECO:0000256" key="1">
    <source>
        <dbReference type="ARBA" id="ARBA00004651"/>
    </source>
</evidence>
<feature type="transmembrane region" description="Helical" evidence="9">
    <location>
        <begin position="269"/>
        <end position="302"/>
    </location>
</feature>
<dbReference type="PANTHER" id="PTHR21716:SF53">
    <property type="entry name" value="PERMEASE PERM-RELATED"/>
    <property type="match status" value="1"/>
</dbReference>
<feature type="transmembrane region" description="Helical" evidence="9">
    <location>
        <begin position="323"/>
        <end position="344"/>
    </location>
</feature>
<keyword evidence="4" id="KW-1003">Cell membrane</keyword>
<dbReference type="Pfam" id="PF01594">
    <property type="entry name" value="AI-2E_transport"/>
    <property type="match status" value="1"/>
</dbReference>
<feature type="transmembrane region" description="Helical" evidence="9">
    <location>
        <begin position="31"/>
        <end position="49"/>
    </location>
</feature>
<reference evidence="10" key="1">
    <citation type="journal article" date="2014" name="Int. J. Syst. Evol. Microbiol.">
        <title>Complete genome sequence of Corynebacterium casei LMG S-19264T (=DSM 44701T), isolated from a smear-ripened cheese.</title>
        <authorList>
            <consortium name="US DOE Joint Genome Institute (JGI-PGF)"/>
            <person name="Walter F."/>
            <person name="Albersmeier A."/>
            <person name="Kalinowski J."/>
            <person name="Ruckert C."/>
        </authorList>
    </citation>
    <scope>NUCLEOTIDE SEQUENCE</scope>
    <source>
        <strain evidence="10">CGMCC 1.16067</strain>
    </source>
</reference>
<dbReference type="GO" id="GO:0055085">
    <property type="term" value="P:transmembrane transport"/>
    <property type="evidence" value="ECO:0007669"/>
    <property type="project" value="TreeGrafter"/>
</dbReference>
<evidence type="ECO:0000256" key="8">
    <source>
        <dbReference type="SAM" id="MobiDB-lite"/>
    </source>
</evidence>
<evidence type="ECO:0000256" key="6">
    <source>
        <dbReference type="ARBA" id="ARBA00022989"/>
    </source>
</evidence>
<dbReference type="AlphaFoldDB" id="A0A917BHK3"/>
<dbReference type="InterPro" id="IPR002549">
    <property type="entry name" value="AI-2E-like"/>
</dbReference>
<proteinExistence type="inferred from homology"/>
<keyword evidence="7 9" id="KW-0472">Membrane</keyword>
<keyword evidence="11" id="KW-1185">Reference proteome</keyword>
<dbReference type="EMBL" id="BMKQ01000001">
    <property type="protein sequence ID" value="GGF44021.1"/>
    <property type="molecule type" value="Genomic_DNA"/>
</dbReference>
<feature type="transmembrane region" description="Helical" evidence="9">
    <location>
        <begin position="162"/>
        <end position="191"/>
    </location>
</feature>
<feature type="region of interest" description="Disordered" evidence="8">
    <location>
        <begin position="367"/>
        <end position="400"/>
    </location>
</feature>
<feature type="transmembrane region" description="Helical" evidence="9">
    <location>
        <begin position="55"/>
        <end position="73"/>
    </location>
</feature>
<evidence type="ECO:0000256" key="4">
    <source>
        <dbReference type="ARBA" id="ARBA00022475"/>
    </source>
</evidence>
<evidence type="ECO:0000256" key="5">
    <source>
        <dbReference type="ARBA" id="ARBA00022692"/>
    </source>
</evidence>
<dbReference type="PANTHER" id="PTHR21716">
    <property type="entry name" value="TRANSMEMBRANE PROTEIN"/>
    <property type="match status" value="1"/>
</dbReference>
<dbReference type="RefSeq" id="WP_188779413.1">
    <property type="nucleotide sequence ID" value="NZ_BMKQ01000001.1"/>
</dbReference>
<dbReference type="GO" id="GO:0005886">
    <property type="term" value="C:plasma membrane"/>
    <property type="evidence" value="ECO:0007669"/>
    <property type="project" value="UniProtKB-SubCell"/>
</dbReference>
<name>A0A917BHK3_9ACTN</name>
<keyword evidence="5 9" id="KW-0812">Transmembrane</keyword>
<evidence type="ECO:0000313" key="10">
    <source>
        <dbReference type="EMBL" id="GGF44021.1"/>
    </source>
</evidence>
<comment type="similarity">
    <text evidence="2">Belongs to the autoinducer-2 exporter (AI-2E) (TC 2.A.86) family.</text>
</comment>
<dbReference type="Proteomes" id="UP000649179">
    <property type="component" value="Unassembled WGS sequence"/>
</dbReference>
<evidence type="ECO:0008006" key="12">
    <source>
        <dbReference type="Google" id="ProtNLM"/>
    </source>
</evidence>
<accession>A0A917BHK3</accession>
<keyword evidence="6 9" id="KW-1133">Transmembrane helix</keyword>
<comment type="caution">
    <text evidence="10">The sequence shown here is derived from an EMBL/GenBank/DDBJ whole genome shotgun (WGS) entry which is preliminary data.</text>
</comment>